<accession>A0AAD7HUB9</accession>
<feature type="non-terminal residue" evidence="1">
    <location>
        <position position="279"/>
    </location>
</feature>
<feature type="non-terminal residue" evidence="1">
    <location>
        <position position="1"/>
    </location>
</feature>
<sequence length="279" mass="30375">MAASYHPLFNDPAADTVFLSREAIPFRVPSFVLRRTTGYFVATLPVTASPTAEPVPLDEPAALLVRVFSILCGLPPPGPELDFPTAEAVLALAERWSAPGVTTRIRDAITGPTFLAEPLRLYAVAVRAGWADEARLASRGTLTLGLYNEKHDAELRRLPTPDLLALLALHRRRRDTLDRMLSGEDADGVSAAAVSGRCAACGLQGDNYAWREYRARIFVEMDTRPLGDTVMGSAVDDWREALACWNAKCAGAECGKALYEREVILPLIKACIDKLPETV</sequence>
<evidence type="ECO:0000313" key="2">
    <source>
        <dbReference type="EMBL" id="KAJ7729944.1"/>
    </source>
</evidence>
<dbReference type="EMBL" id="JARKIB010000162">
    <property type="protein sequence ID" value="KAJ7729944.1"/>
    <property type="molecule type" value="Genomic_DNA"/>
</dbReference>
<keyword evidence="3" id="KW-1185">Reference proteome</keyword>
<name>A0AAD7HUB9_9AGAR</name>
<comment type="caution">
    <text evidence="1">The sequence shown here is derived from an EMBL/GenBank/DDBJ whole genome shotgun (WGS) entry which is preliminary data.</text>
</comment>
<dbReference type="Proteomes" id="UP001215598">
    <property type="component" value="Unassembled WGS sequence"/>
</dbReference>
<dbReference type="EMBL" id="JARKIB010000172">
    <property type="protein sequence ID" value="KAJ7728547.1"/>
    <property type="molecule type" value="Genomic_DNA"/>
</dbReference>
<organism evidence="1 3">
    <name type="scientific">Mycena metata</name>
    <dbReference type="NCBI Taxonomy" id="1033252"/>
    <lineage>
        <taxon>Eukaryota</taxon>
        <taxon>Fungi</taxon>
        <taxon>Dikarya</taxon>
        <taxon>Basidiomycota</taxon>
        <taxon>Agaricomycotina</taxon>
        <taxon>Agaricomycetes</taxon>
        <taxon>Agaricomycetidae</taxon>
        <taxon>Agaricales</taxon>
        <taxon>Marasmiineae</taxon>
        <taxon>Mycenaceae</taxon>
        <taxon>Mycena</taxon>
    </lineage>
</organism>
<dbReference type="AlphaFoldDB" id="A0AAD7HUB9"/>
<evidence type="ECO:0000313" key="3">
    <source>
        <dbReference type="Proteomes" id="UP001215598"/>
    </source>
</evidence>
<protein>
    <submittedName>
        <fullName evidence="1">Uncharacterized protein</fullName>
    </submittedName>
</protein>
<proteinExistence type="predicted"/>
<evidence type="ECO:0000313" key="1">
    <source>
        <dbReference type="EMBL" id="KAJ7728547.1"/>
    </source>
</evidence>
<gene>
    <name evidence="2" type="ORF">B0H16DRAFT_1382400</name>
    <name evidence="1" type="ORF">B0H16DRAFT_1383023</name>
</gene>
<reference evidence="1" key="1">
    <citation type="submission" date="2023-03" db="EMBL/GenBank/DDBJ databases">
        <title>Massive genome expansion in bonnet fungi (Mycena s.s.) driven by repeated elements and novel gene families across ecological guilds.</title>
        <authorList>
            <consortium name="Lawrence Berkeley National Laboratory"/>
            <person name="Harder C.B."/>
            <person name="Miyauchi S."/>
            <person name="Viragh M."/>
            <person name="Kuo A."/>
            <person name="Thoen E."/>
            <person name="Andreopoulos B."/>
            <person name="Lu D."/>
            <person name="Skrede I."/>
            <person name="Drula E."/>
            <person name="Henrissat B."/>
            <person name="Morin E."/>
            <person name="Kohler A."/>
            <person name="Barry K."/>
            <person name="LaButti K."/>
            <person name="Morin E."/>
            <person name="Salamov A."/>
            <person name="Lipzen A."/>
            <person name="Mereny Z."/>
            <person name="Hegedus B."/>
            <person name="Baldrian P."/>
            <person name="Stursova M."/>
            <person name="Weitz H."/>
            <person name="Taylor A."/>
            <person name="Grigoriev I.V."/>
            <person name="Nagy L.G."/>
            <person name="Martin F."/>
            <person name="Kauserud H."/>
        </authorList>
    </citation>
    <scope>NUCLEOTIDE SEQUENCE</scope>
    <source>
        <strain evidence="1">CBHHK182m</strain>
    </source>
</reference>